<dbReference type="Proteomes" id="UP001143463">
    <property type="component" value="Unassembled WGS sequence"/>
</dbReference>
<reference evidence="3" key="1">
    <citation type="journal article" date="2014" name="Int. J. Syst. Evol. Microbiol.">
        <title>Complete genome sequence of Corynebacterium casei LMG S-19264T (=DSM 44701T), isolated from a smear-ripened cheese.</title>
        <authorList>
            <consortium name="US DOE Joint Genome Institute (JGI-PGF)"/>
            <person name="Walter F."/>
            <person name="Albersmeier A."/>
            <person name="Kalinowski J."/>
            <person name="Ruckert C."/>
        </authorList>
    </citation>
    <scope>NUCLEOTIDE SEQUENCE</scope>
    <source>
        <strain evidence="3">VKM Ac-1069</strain>
    </source>
</reference>
<feature type="domain" description="PPM-type phosphatase" evidence="2">
    <location>
        <begin position="6"/>
        <end position="82"/>
    </location>
</feature>
<accession>A0A9W6LAA1</accession>
<dbReference type="Pfam" id="PF07228">
    <property type="entry name" value="SpoIIE"/>
    <property type="match status" value="1"/>
</dbReference>
<reference evidence="3" key="2">
    <citation type="submission" date="2023-01" db="EMBL/GenBank/DDBJ databases">
        <authorList>
            <person name="Sun Q."/>
            <person name="Evtushenko L."/>
        </authorList>
    </citation>
    <scope>NUCLEOTIDE SEQUENCE</scope>
    <source>
        <strain evidence="3">VKM Ac-1069</strain>
    </source>
</reference>
<comment type="caution">
    <text evidence="3">The sequence shown here is derived from an EMBL/GenBank/DDBJ whole genome shotgun (WGS) entry which is preliminary data.</text>
</comment>
<keyword evidence="4" id="KW-1185">Reference proteome</keyword>
<evidence type="ECO:0000313" key="4">
    <source>
        <dbReference type="Proteomes" id="UP001143463"/>
    </source>
</evidence>
<gene>
    <name evidence="3" type="ORF">GCM10017577_47430</name>
</gene>
<dbReference type="RefSeq" id="WP_051737893.1">
    <property type="nucleotide sequence ID" value="NZ_BAAAUZ010000040.1"/>
</dbReference>
<dbReference type="AlphaFoldDB" id="A0A9W6LAA1"/>
<name>A0A9W6LAA1_9PSEU</name>
<dbReference type="InterPro" id="IPR001932">
    <property type="entry name" value="PPM-type_phosphatase-like_dom"/>
</dbReference>
<evidence type="ECO:0000313" key="3">
    <source>
        <dbReference type="EMBL" id="GLL13599.1"/>
    </source>
</evidence>
<dbReference type="Gene3D" id="3.60.40.10">
    <property type="entry name" value="PPM-type phosphatase domain"/>
    <property type="match status" value="1"/>
</dbReference>
<dbReference type="EMBL" id="BSFQ01000023">
    <property type="protein sequence ID" value="GLL13599.1"/>
    <property type="molecule type" value="Genomic_DNA"/>
</dbReference>
<dbReference type="InterPro" id="IPR052016">
    <property type="entry name" value="Bact_Sigma-Reg"/>
</dbReference>
<keyword evidence="1" id="KW-0378">Hydrolase</keyword>
<proteinExistence type="predicted"/>
<sequence length="111" mass="12118">MGDGSREQLEPGDRLLFYSDEITEARDAQGAFFGEDRLIELAEHAAAAGLSAPETLRRLGMAVMEHQDGRLQDDATLLLVDWSTAAHLRMFPTLPTRAPDVDAPDVDAPDV</sequence>
<dbReference type="InterPro" id="IPR036457">
    <property type="entry name" value="PPM-type-like_dom_sf"/>
</dbReference>
<dbReference type="PANTHER" id="PTHR43156:SF2">
    <property type="entry name" value="STAGE II SPORULATION PROTEIN E"/>
    <property type="match status" value="1"/>
</dbReference>
<dbReference type="GO" id="GO:0016791">
    <property type="term" value="F:phosphatase activity"/>
    <property type="evidence" value="ECO:0007669"/>
    <property type="project" value="TreeGrafter"/>
</dbReference>
<evidence type="ECO:0000259" key="2">
    <source>
        <dbReference type="Pfam" id="PF07228"/>
    </source>
</evidence>
<protein>
    <recommendedName>
        <fullName evidence="2">PPM-type phosphatase domain-containing protein</fullName>
    </recommendedName>
</protein>
<organism evidence="3 4">
    <name type="scientific">Pseudonocardia halophobica</name>
    <dbReference type="NCBI Taxonomy" id="29401"/>
    <lineage>
        <taxon>Bacteria</taxon>
        <taxon>Bacillati</taxon>
        <taxon>Actinomycetota</taxon>
        <taxon>Actinomycetes</taxon>
        <taxon>Pseudonocardiales</taxon>
        <taxon>Pseudonocardiaceae</taxon>
        <taxon>Pseudonocardia</taxon>
    </lineage>
</organism>
<evidence type="ECO:0000256" key="1">
    <source>
        <dbReference type="ARBA" id="ARBA00022801"/>
    </source>
</evidence>
<dbReference type="PANTHER" id="PTHR43156">
    <property type="entry name" value="STAGE II SPORULATION PROTEIN E-RELATED"/>
    <property type="match status" value="1"/>
</dbReference>